<keyword evidence="3 8" id="KW-0819">tRNA processing</keyword>
<feature type="binding site" evidence="8">
    <location>
        <position position="343"/>
    </location>
    <ligand>
        <name>substrate</name>
    </ligand>
</feature>
<feature type="binding site" evidence="8">
    <location>
        <position position="141"/>
    </location>
    <ligand>
        <name>Fe cation</name>
        <dbReference type="ChEBI" id="CHEBI:24875"/>
    </ligand>
</feature>
<dbReference type="EC" id="2.3.1.234" evidence="8"/>
<keyword evidence="4 8" id="KW-0479">Metal-binding</keyword>
<feature type="binding site" evidence="8">
    <location>
        <position position="371"/>
    </location>
    <ligand>
        <name>Fe cation</name>
        <dbReference type="ChEBI" id="CHEBI:24875"/>
    </ligand>
</feature>
<dbReference type="GO" id="GO:0005737">
    <property type="term" value="C:cytoplasm"/>
    <property type="evidence" value="ECO:0007669"/>
    <property type="project" value="UniProtKB-SubCell"/>
</dbReference>
<comment type="subcellular location">
    <subcellularLocation>
        <location evidence="8">Cytoplasm</location>
    </subcellularLocation>
</comment>
<dbReference type="EMBL" id="MFBS01000010">
    <property type="protein sequence ID" value="OGE10511.1"/>
    <property type="molecule type" value="Genomic_DNA"/>
</dbReference>
<dbReference type="AlphaFoldDB" id="A0A1F5I2C2"/>
<evidence type="ECO:0000256" key="7">
    <source>
        <dbReference type="ARBA" id="ARBA00048117"/>
    </source>
</evidence>
<feature type="binding site" evidence="8">
    <location>
        <position position="212"/>
    </location>
    <ligand>
        <name>substrate</name>
    </ligand>
</feature>
<dbReference type="GO" id="GO:0061711">
    <property type="term" value="F:tRNA N(6)-L-threonylcarbamoyladenine synthase activity"/>
    <property type="evidence" value="ECO:0007669"/>
    <property type="project" value="UniProtKB-EC"/>
</dbReference>
<dbReference type="CDD" id="cd24133">
    <property type="entry name" value="ASKHA_NBD_TsaD_bac"/>
    <property type="match status" value="1"/>
</dbReference>
<reference evidence="10 11" key="1">
    <citation type="journal article" date="2016" name="Nat. Commun.">
        <title>Thousands of microbial genomes shed light on interconnected biogeochemical processes in an aquifer system.</title>
        <authorList>
            <person name="Anantharaman K."/>
            <person name="Brown C.T."/>
            <person name="Hug L.A."/>
            <person name="Sharon I."/>
            <person name="Castelle C.J."/>
            <person name="Probst A.J."/>
            <person name="Thomas B.C."/>
            <person name="Singh A."/>
            <person name="Wilkins M.J."/>
            <person name="Karaoz U."/>
            <person name="Brodie E.L."/>
            <person name="Williams K.H."/>
            <person name="Hubbard S.S."/>
            <person name="Banfield J.F."/>
        </authorList>
    </citation>
    <scope>NUCLEOTIDE SEQUENCE [LARGE SCALE GENOMIC DNA]</scope>
</reference>
<comment type="catalytic activity">
    <reaction evidence="7 8">
        <text>L-threonylcarbamoyladenylate + adenosine(37) in tRNA = N(6)-L-threonylcarbamoyladenosine(37) in tRNA + AMP + H(+)</text>
        <dbReference type="Rhea" id="RHEA:37059"/>
        <dbReference type="Rhea" id="RHEA-COMP:10162"/>
        <dbReference type="Rhea" id="RHEA-COMP:10163"/>
        <dbReference type="ChEBI" id="CHEBI:15378"/>
        <dbReference type="ChEBI" id="CHEBI:73682"/>
        <dbReference type="ChEBI" id="CHEBI:74411"/>
        <dbReference type="ChEBI" id="CHEBI:74418"/>
        <dbReference type="ChEBI" id="CHEBI:456215"/>
        <dbReference type="EC" id="2.3.1.234"/>
    </reaction>
</comment>
<evidence type="ECO:0000313" key="11">
    <source>
        <dbReference type="Proteomes" id="UP000179227"/>
    </source>
</evidence>
<proteinExistence type="inferred from homology"/>
<dbReference type="Proteomes" id="UP000179227">
    <property type="component" value="Unassembled WGS sequence"/>
</dbReference>
<comment type="caution">
    <text evidence="10">The sequence shown here is derived from an EMBL/GenBank/DDBJ whole genome shotgun (WGS) entry which is preliminary data.</text>
</comment>
<keyword evidence="6 8" id="KW-0012">Acyltransferase</keyword>
<dbReference type="InterPro" id="IPR017861">
    <property type="entry name" value="KAE1/TsaD"/>
</dbReference>
<evidence type="ECO:0000256" key="4">
    <source>
        <dbReference type="ARBA" id="ARBA00022723"/>
    </source>
</evidence>
<dbReference type="InterPro" id="IPR043129">
    <property type="entry name" value="ATPase_NBD"/>
</dbReference>
<dbReference type="HAMAP" id="MF_01445">
    <property type="entry name" value="TsaD"/>
    <property type="match status" value="1"/>
</dbReference>
<feature type="binding site" evidence="8">
    <location>
        <begin position="179"/>
        <end position="183"/>
    </location>
    <ligand>
        <name>substrate</name>
    </ligand>
</feature>
<dbReference type="GO" id="GO:0005506">
    <property type="term" value="F:iron ion binding"/>
    <property type="evidence" value="ECO:0007669"/>
    <property type="project" value="UniProtKB-UniRule"/>
</dbReference>
<evidence type="ECO:0000256" key="6">
    <source>
        <dbReference type="ARBA" id="ARBA00023315"/>
    </source>
</evidence>
<dbReference type="PROSITE" id="PS01016">
    <property type="entry name" value="GLYCOPROTEASE"/>
    <property type="match status" value="1"/>
</dbReference>
<feature type="binding site" evidence="8">
    <location>
        <position position="137"/>
    </location>
    <ligand>
        <name>Fe cation</name>
        <dbReference type="ChEBI" id="CHEBI:24875"/>
    </ligand>
</feature>
<feature type="domain" description="Gcp-like" evidence="9">
    <location>
        <begin position="94"/>
        <end position="151"/>
    </location>
</feature>
<evidence type="ECO:0000313" key="10">
    <source>
        <dbReference type="EMBL" id="OGE10511.1"/>
    </source>
</evidence>
<feature type="binding site" evidence="8">
    <location>
        <position position="229"/>
    </location>
    <ligand>
        <name>substrate</name>
    </ligand>
</feature>
<keyword evidence="5 8" id="KW-0408">Iron</keyword>
<evidence type="ECO:0000256" key="8">
    <source>
        <dbReference type="HAMAP-Rule" id="MF_01445"/>
    </source>
</evidence>
<evidence type="ECO:0000259" key="9">
    <source>
        <dbReference type="Pfam" id="PF00814"/>
    </source>
</evidence>
<dbReference type="SUPFAM" id="SSF53067">
    <property type="entry name" value="Actin-like ATPase domain"/>
    <property type="match status" value="2"/>
</dbReference>
<dbReference type="STRING" id="1797729.A3A60_03135"/>
<feature type="binding site" evidence="8">
    <location>
        <position position="225"/>
    </location>
    <ligand>
        <name>substrate</name>
    </ligand>
</feature>
<accession>A0A1F5I2C2</accession>
<keyword evidence="2 8" id="KW-0808">Transferase</keyword>
<dbReference type="PANTHER" id="PTHR11735:SF6">
    <property type="entry name" value="TRNA N6-ADENOSINE THREONYLCARBAMOYLTRANSFERASE, MITOCHONDRIAL"/>
    <property type="match status" value="1"/>
</dbReference>
<evidence type="ECO:0000256" key="1">
    <source>
        <dbReference type="ARBA" id="ARBA00022490"/>
    </source>
</evidence>
<dbReference type="GO" id="GO:0002949">
    <property type="term" value="P:tRNA threonylcarbamoyladenosine modification"/>
    <property type="evidence" value="ECO:0007669"/>
    <property type="project" value="UniProtKB-UniRule"/>
</dbReference>
<keyword evidence="1 8" id="KW-0963">Cytoplasm</keyword>
<dbReference type="FunFam" id="3.30.420.40:FF:000040">
    <property type="entry name" value="tRNA N6-adenosine threonylcarbamoyltransferase"/>
    <property type="match status" value="1"/>
</dbReference>
<gene>
    <name evidence="8" type="primary">tsaD</name>
    <name evidence="10" type="ORF">A3A60_03135</name>
</gene>
<dbReference type="Pfam" id="PF00814">
    <property type="entry name" value="TsaD"/>
    <property type="match status" value="3"/>
</dbReference>
<feature type="domain" description="Gcp-like" evidence="9">
    <location>
        <begin position="168"/>
        <end position="377"/>
    </location>
</feature>
<comment type="similarity">
    <text evidence="8">Belongs to the KAE1 / TsaD family.</text>
</comment>
<name>A0A1F5I2C2_9BACT</name>
<protein>
    <recommendedName>
        <fullName evidence="8">tRNA N6-adenosine threonylcarbamoyltransferase</fullName>
        <ecNumber evidence="8">2.3.1.234</ecNumber>
    </recommendedName>
    <alternativeName>
        <fullName evidence="8">N6-L-threonylcarbamoyladenine synthase</fullName>
        <shortName evidence="8">t(6)A synthase</shortName>
    </alternativeName>
    <alternativeName>
        <fullName evidence="8">t(6)A37 threonylcarbamoyladenosine biosynthesis protein TsaD</fullName>
    </alternativeName>
    <alternativeName>
        <fullName evidence="8">tRNA threonylcarbamoyladenosine biosynthesis protein TsaD</fullName>
    </alternativeName>
</protein>
<comment type="cofactor">
    <cofactor evidence="8">
        <name>Fe(2+)</name>
        <dbReference type="ChEBI" id="CHEBI:29033"/>
    </cofactor>
    <text evidence="8">Binds 1 Fe(2+) ion per subunit.</text>
</comment>
<dbReference type="InterPro" id="IPR017860">
    <property type="entry name" value="Peptidase_M22_CS"/>
</dbReference>
<dbReference type="NCBIfam" id="TIGR00329">
    <property type="entry name" value="gcp_kae1"/>
    <property type="match status" value="1"/>
</dbReference>
<evidence type="ECO:0000256" key="2">
    <source>
        <dbReference type="ARBA" id="ARBA00022679"/>
    </source>
</evidence>
<evidence type="ECO:0000256" key="3">
    <source>
        <dbReference type="ARBA" id="ARBA00022694"/>
    </source>
</evidence>
<sequence length="400" mass="43009">MRILGIETTCDETGAAVVEGDVRSGIGLRVLSNVVASSVDLQKRFGGVVPEVAAREQVRSILPVIAEAIGYAAKISSSKHQIPNNLSNPEILKWAKENIDAIAVAHGPGLVGSLLIGVETAKALALVWNKPLIAVNHLVGHIYANWLESNPKFVFRLETRSRRAILNSKLPLFPLVALIVSGGHTDLVLVTDHGKYKLLGSTLDDASGEAFDKVAKLLGLGYPGGPEIERLAAQASNSKHQISNIKLPRPMINSKDFDFSFSGLKTAVVSVVNKLNYSSSERSESRSLKSSSRQARTISNDFKSQVAYEFQQAVVDVLVRKTIGAAQKFGAKSIVVGGGVAANSELRSWMSDIGQKENMNVYFPSSDLSVDNGAMIATAAFYNFDKVDPLKLSADPSLHF</sequence>
<dbReference type="InterPro" id="IPR022450">
    <property type="entry name" value="TsaD"/>
</dbReference>
<dbReference type="PANTHER" id="PTHR11735">
    <property type="entry name" value="TRNA N6-ADENOSINE THREONYLCARBAMOYLTRANSFERASE"/>
    <property type="match status" value="1"/>
</dbReference>
<evidence type="ECO:0000256" key="5">
    <source>
        <dbReference type="ARBA" id="ARBA00023004"/>
    </source>
</evidence>
<dbReference type="Gene3D" id="3.30.420.40">
    <property type="match status" value="2"/>
</dbReference>
<comment type="function">
    <text evidence="8">Required for the formation of a threonylcarbamoyl group on adenosine at position 37 (t(6)A37) in tRNAs that read codons beginning with adenine. Is involved in the transfer of the threonylcarbamoyl moiety of threonylcarbamoyl-AMP (TC-AMP) to the N6 group of A37, together with TsaE and TsaB. TsaD likely plays a direct catalytic role in this reaction.</text>
</comment>
<organism evidence="10 11">
    <name type="scientific">Candidatus Curtissbacteria bacterium RIFCSPLOWO2_01_FULL_42_26</name>
    <dbReference type="NCBI Taxonomy" id="1797729"/>
    <lineage>
        <taxon>Bacteria</taxon>
        <taxon>Candidatus Curtissiibacteriota</taxon>
    </lineage>
</organism>
<feature type="domain" description="Gcp-like" evidence="9">
    <location>
        <begin position="30"/>
        <end position="72"/>
    </location>
</feature>
<dbReference type="InterPro" id="IPR000905">
    <property type="entry name" value="Gcp-like_dom"/>
</dbReference>